<keyword evidence="3" id="KW-1185">Reference proteome</keyword>
<evidence type="ECO:0000259" key="2">
    <source>
        <dbReference type="Pfam" id="PF03732"/>
    </source>
</evidence>
<sequence>MGRGGGEEVGPEPLGDVHTQQLETEAQTAPITVDLPVVPARAVASTVTATTTTATTMISTRGTDTPAAEGARIWAKLAQFRKFDLPKFVGKSDNAWVIEHWATRMEKLFRDLHIVELDRSLERELERLKQGNHTVAEYERDFSRKIGLIPFAVRDEYHKARMFARGLRPNIRLLIASNGVLSFDECLDRALMVQSESEEVRSERDASERSGDRNRSHAKSGGGPSFSKKPPKHPRTQQSLGHLRAQCPRGDGATQSAVSSPAASRQNRGAPSAGTSFGRPSASRQNEGARQPSGGRVFALTQPKGDTGGDVLAGIVTLNLTRARAIFDTGASHSFISHSFAYEHGLSSRPLVVPLRIETPGGDLVADRCILSYPVILDDRPFLANLVVLPIKKFDVVLGMD</sequence>
<accession>A0A6P5EEL6</accession>
<evidence type="ECO:0000313" key="4">
    <source>
        <dbReference type="RefSeq" id="XP_020081831.1"/>
    </source>
</evidence>
<proteinExistence type="predicted"/>
<dbReference type="PANTHER" id="PTHR15503:SF45">
    <property type="entry name" value="RNA-DIRECTED DNA POLYMERASE HOMOLOG"/>
    <property type="match status" value="1"/>
</dbReference>
<dbReference type="InterPro" id="IPR032567">
    <property type="entry name" value="RTL1-rel"/>
</dbReference>
<name>A0A6P5EEL6_ANACO</name>
<organism evidence="3 4">
    <name type="scientific">Ananas comosus</name>
    <name type="common">Pineapple</name>
    <name type="synonym">Ananas ananas</name>
    <dbReference type="NCBI Taxonomy" id="4615"/>
    <lineage>
        <taxon>Eukaryota</taxon>
        <taxon>Viridiplantae</taxon>
        <taxon>Streptophyta</taxon>
        <taxon>Embryophyta</taxon>
        <taxon>Tracheophyta</taxon>
        <taxon>Spermatophyta</taxon>
        <taxon>Magnoliopsida</taxon>
        <taxon>Liliopsida</taxon>
        <taxon>Poales</taxon>
        <taxon>Bromeliaceae</taxon>
        <taxon>Bromelioideae</taxon>
        <taxon>Ananas</taxon>
    </lineage>
</organism>
<dbReference type="PANTHER" id="PTHR15503">
    <property type="entry name" value="LDOC1 RELATED"/>
    <property type="match status" value="1"/>
</dbReference>
<dbReference type="GeneID" id="109705512"/>
<dbReference type="Gene3D" id="2.40.70.10">
    <property type="entry name" value="Acid Proteases"/>
    <property type="match status" value="1"/>
</dbReference>
<dbReference type="OrthoDB" id="696334at2759"/>
<gene>
    <name evidence="4" type="primary">LOC109705512</name>
</gene>
<dbReference type="SUPFAM" id="SSF50630">
    <property type="entry name" value="Acid proteases"/>
    <property type="match status" value="1"/>
</dbReference>
<feature type="compositionally biased region" description="Basic and acidic residues" evidence="1">
    <location>
        <begin position="198"/>
        <end position="215"/>
    </location>
</feature>
<dbReference type="CDD" id="cd00303">
    <property type="entry name" value="retropepsin_like"/>
    <property type="match status" value="1"/>
</dbReference>
<reference evidence="4" key="2">
    <citation type="submission" date="2025-08" db="UniProtKB">
        <authorList>
            <consortium name="RefSeq"/>
        </authorList>
    </citation>
    <scope>IDENTIFICATION</scope>
    <source>
        <tissue evidence="4">Leaf</tissue>
    </source>
</reference>
<dbReference type="InterPro" id="IPR021109">
    <property type="entry name" value="Peptidase_aspartic_dom_sf"/>
</dbReference>
<feature type="compositionally biased region" description="Polar residues" evidence="1">
    <location>
        <begin position="253"/>
        <end position="275"/>
    </location>
</feature>
<feature type="region of interest" description="Disordered" evidence="1">
    <location>
        <begin position="194"/>
        <end position="302"/>
    </location>
</feature>
<dbReference type="Pfam" id="PF08284">
    <property type="entry name" value="RVP_2"/>
    <property type="match status" value="1"/>
</dbReference>
<evidence type="ECO:0000256" key="1">
    <source>
        <dbReference type="SAM" id="MobiDB-lite"/>
    </source>
</evidence>
<dbReference type="Pfam" id="PF03732">
    <property type="entry name" value="Retrotrans_gag"/>
    <property type="match status" value="1"/>
</dbReference>
<feature type="domain" description="Retrotransposon gag" evidence="2">
    <location>
        <begin position="95"/>
        <end position="169"/>
    </location>
</feature>
<evidence type="ECO:0000313" key="3">
    <source>
        <dbReference type="Proteomes" id="UP000515123"/>
    </source>
</evidence>
<dbReference type="InterPro" id="IPR005162">
    <property type="entry name" value="Retrotrans_gag_dom"/>
</dbReference>
<dbReference type="AlphaFoldDB" id="A0A6P5EEL6"/>
<reference evidence="3" key="1">
    <citation type="journal article" date="2015" name="Nat. Genet.">
        <title>The pineapple genome and the evolution of CAM photosynthesis.</title>
        <authorList>
            <person name="Ming R."/>
            <person name="VanBuren R."/>
            <person name="Wai C.M."/>
            <person name="Tang H."/>
            <person name="Schatz M.C."/>
            <person name="Bowers J.E."/>
            <person name="Lyons E."/>
            <person name="Wang M.L."/>
            <person name="Chen J."/>
            <person name="Biggers E."/>
            <person name="Zhang J."/>
            <person name="Huang L."/>
            <person name="Zhang L."/>
            <person name="Miao W."/>
            <person name="Zhang J."/>
            <person name="Ye Z."/>
            <person name="Miao C."/>
            <person name="Lin Z."/>
            <person name="Wang H."/>
            <person name="Zhou H."/>
            <person name="Yim W.C."/>
            <person name="Priest H.D."/>
            <person name="Zheng C."/>
            <person name="Woodhouse M."/>
            <person name="Edger P.P."/>
            <person name="Guyot R."/>
            <person name="Guo H.B."/>
            <person name="Guo H."/>
            <person name="Zheng G."/>
            <person name="Singh R."/>
            <person name="Sharma A."/>
            <person name="Min X."/>
            <person name="Zheng Y."/>
            <person name="Lee H."/>
            <person name="Gurtowski J."/>
            <person name="Sedlazeck F.J."/>
            <person name="Harkess A."/>
            <person name="McKain M.R."/>
            <person name="Liao Z."/>
            <person name="Fang J."/>
            <person name="Liu J."/>
            <person name="Zhang X."/>
            <person name="Zhang Q."/>
            <person name="Hu W."/>
            <person name="Qin Y."/>
            <person name="Wang K."/>
            <person name="Chen L.Y."/>
            <person name="Shirley N."/>
            <person name="Lin Y.R."/>
            <person name="Liu L.Y."/>
            <person name="Hernandez A.G."/>
            <person name="Wright C.L."/>
            <person name="Bulone V."/>
            <person name="Tuskan G.A."/>
            <person name="Heath K."/>
            <person name="Zee F."/>
            <person name="Moore P.H."/>
            <person name="Sunkar R."/>
            <person name="Leebens-Mack J.H."/>
            <person name="Mockler T."/>
            <person name="Bennetzen J.L."/>
            <person name="Freeling M."/>
            <person name="Sankoff D."/>
            <person name="Paterson A.H."/>
            <person name="Zhu X."/>
            <person name="Yang X."/>
            <person name="Smith J.A."/>
            <person name="Cushman J.C."/>
            <person name="Paull R.E."/>
            <person name="Yu Q."/>
        </authorList>
    </citation>
    <scope>NUCLEOTIDE SEQUENCE [LARGE SCALE GENOMIC DNA]</scope>
    <source>
        <strain evidence="3">cv. F153</strain>
    </source>
</reference>
<protein>
    <submittedName>
        <fullName evidence="4">Uncharacterized protein LOC109705512</fullName>
    </submittedName>
</protein>
<dbReference type="Proteomes" id="UP000515123">
    <property type="component" value="Unplaced"/>
</dbReference>
<dbReference type="RefSeq" id="XP_020081831.1">
    <property type="nucleotide sequence ID" value="XM_020226242.1"/>
</dbReference>